<keyword evidence="3" id="KW-1185">Reference proteome</keyword>
<feature type="repeat" description="ANK" evidence="1">
    <location>
        <begin position="309"/>
        <end position="342"/>
    </location>
</feature>
<dbReference type="Pfam" id="PF12796">
    <property type="entry name" value="Ank_2"/>
    <property type="match status" value="2"/>
</dbReference>
<dbReference type="SMART" id="SM00248">
    <property type="entry name" value="ANK"/>
    <property type="match status" value="5"/>
</dbReference>
<name>A0A3M2RTL2_9HYPO</name>
<dbReference type="OrthoDB" id="539213at2759"/>
<reference evidence="2 3" key="1">
    <citation type="submission" date="2017-06" db="EMBL/GenBank/DDBJ databases">
        <title>Comparative genomic analysis of Ambrosia Fusariam Clade fungi.</title>
        <authorList>
            <person name="Stajich J.E."/>
            <person name="Carrillo J."/>
            <person name="Kijimoto T."/>
            <person name="Eskalen A."/>
            <person name="O'Donnell K."/>
            <person name="Kasson M."/>
        </authorList>
    </citation>
    <scope>NUCLEOTIDE SEQUENCE [LARGE SCALE GENOMIC DNA]</scope>
    <source>
        <strain evidence="2">UCR3666</strain>
    </source>
</reference>
<comment type="caution">
    <text evidence="2">The sequence shown here is derived from an EMBL/GenBank/DDBJ whole genome shotgun (WGS) entry which is preliminary data.</text>
</comment>
<feature type="repeat" description="ANK" evidence="1">
    <location>
        <begin position="147"/>
        <end position="179"/>
    </location>
</feature>
<dbReference type="InterPro" id="IPR002110">
    <property type="entry name" value="Ankyrin_rpt"/>
</dbReference>
<sequence>MEPQVAEQTGERIDGRPNLATMPPEILALILDQLSKSRDYYKSMVRIVRTCRVLAVRTLPRLYSQDVTDSLKLPRNLDMPIALQWACWFGALGTAERSLDALDSACPDLAAKLTKPFNNDNLYSLRYRMAKRRRAVSPASGYMHWKDTSSLLHLACLRGNTAIAKLLISKGVHPNTLDGANLTALAYALNPDVARLLVENGADVDIKQHDSDETALCHLISWGPMEPRKWENEFNLSQGQGAVRAEHMIQDFTGTIKFLIQEAGADIYPGTIGTTNPLRHAVFTRHVAAVKLLLAAGASPNPIDMKTGRKRLLLTDALRSGHNQEIVKLMLEAGAEVDVVDDPYEGLIDHLPIMNLTLRGSNPLYAREEVQVAHMVCERAKNINMVVQGHPALWHYVRAGRQDIGQVLIEHGADPEKAKVEVRDTVLPLVALDTPSASEDDGETLAG</sequence>
<dbReference type="SUPFAM" id="SSF48403">
    <property type="entry name" value="Ankyrin repeat"/>
    <property type="match status" value="1"/>
</dbReference>
<proteinExistence type="predicted"/>
<dbReference type="PANTHER" id="PTHR46224">
    <property type="entry name" value="ANKYRIN REPEAT FAMILY PROTEIN"/>
    <property type="match status" value="1"/>
</dbReference>
<dbReference type="InterPro" id="IPR051616">
    <property type="entry name" value="Cul2-RING_E3_ligase_SR"/>
</dbReference>
<dbReference type="InterPro" id="IPR036770">
    <property type="entry name" value="Ankyrin_rpt-contain_sf"/>
</dbReference>
<dbReference type="PROSITE" id="PS50088">
    <property type="entry name" value="ANK_REPEAT"/>
    <property type="match status" value="2"/>
</dbReference>
<evidence type="ECO:0000313" key="3">
    <source>
        <dbReference type="Proteomes" id="UP000277212"/>
    </source>
</evidence>
<organism evidence="2 3">
    <name type="scientific">Fusarium kuroshium</name>
    <dbReference type="NCBI Taxonomy" id="2010991"/>
    <lineage>
        <taxon>Eukaryota</taxon>
        <taxon>Fungi</taxon>
        <taxon>Dikarya</taxon>
        <taxon>Ascomycota</taxon>
        <taxon>Pezizomycotina</taxon>
        <taxon>Sordariomycetes</taxon>
        <taxon>Hypocreomycetidae</taxon>
        <taxon>Hypocreales</taxon>
        <taxon>Nectriaceae</taxon>
        <taxon>Fusarium</taxon>
        <taxon>Fusarium solani species complex</taxon>
    </lineage>
</organism>
<gene>
    <name evidence="2" type="ORF">CDV36_011783</name>
</gene>
<dbReference type="Proteomes" id="UP000277212">
    <property type="component" value="Unassembled WGS sequence"/>
</dbReference>
<dbReference type="PANTHER" id="PTHR46224:SF64">
    <property type="entry name" value="IQ MOTIF AND ANKYRIN REPEAT DOMAIN-CONTAINING PROTEIN 1"/>
    <property type="match status" value="1"/>
</dbReference>
<evidence type="ECO:0000256" key="1">
    <source>
        <dbReference type="PROSITE-ProRule" id="PRU00023"/>
    </source>
</evidence>
<protein>
    <submittedName>
        <fullName evidence="2">Uncharacterized protein</fullName>
    </submittedName>
</protein>
<accession>A0A3M2RTL2</accession>
<evidence type="ECO:0000313" key="2">
    <source>
        <dbReference type="EMBL" id="RMJ08594.1"/>
    </source>
</evidence>
<dbReference type="STRING" id="2010991.A0A3M2RTL2"/>
<dbReference type="AlphaFoldDB" id="A0A3M2RTL2"/>
<dbReference type="Gene3D" id="1.25.40.20">
    <property type="entry name" value="Ankyrin repeat-containing domain"/>
    <property type="match status" value="2"/>
</dbReference>
<dbReference type="EMBL" id="NKUJ01000279">
    <property type="protein sequence ID" value="RMJ08594.1"/>
    <property type="molecule type" value="Genomic_DNA"/>
</dbReference>
<keyword evidence="1" id="KW-0040">ANK repeat</keyword>
<dbReference type="PROSITE" id="PS50297">
    <property type="entry name" value="ANK_REP_REGION"/>
    <property type="match status" value="1"/>
</dbReference>